<dbReference type="PRINTS" id="PR01415">
    <property type="entry name" value="ANKYRIN"/>
</dbReference>
<evidence type="ECO:0000313" key="5">
    <source>
        <dbReference type="EMBL" id="CAK6973687.1"/>
    </source>
</evidence>
<dbReference type="PANTHER" id="PTHR24124">
    <property type="entry name" value="ANKYRIN REPEAT FAMILY A"/>
    <property type="match status" value="1"/>
</dbReference>
<evidence type="ECO:0000256" key="4">
    <source>
        <dbReference type="SAM" id="SignalP"/>
    </source>
</evidence>
<dbReference type="EMBL" id="CAWUFR010000236">
    <property type="protein sequence ID" value="CAK6973687.1"/>
    <property type="molecule type" value="Genomic_DNA"/>
</dbReference>
<evidence type="ECO:0000256" key="1">
    <source>
        <dbReference type="ARBA" id="ARBA00022737"/>
    </source>
</evidence>
<dbReference type="PANTHER" id="PTHR24124:SF5">
    <property type="entry name" value="NF-KAPPA-B INHIBITOR ZETA"/>
    <property type="match status" value="1"/>
</dbReference>
<protein>
    <submittedName>
        <fullName evidence="5">LOW QUALITY PROTEIN: NF-kappa-B inhibitor zeta-like</fullName>
    </submittedName>
</protein>
<gene>
    <name evidence="5" type="ORF">FSCOSCO3_A026511</name>
</gene>
<dbReference type="InterPro" id="IPR036770">
    <property type="entry name" value="Ankyrin_rpt-contain_sf"/>
</dbReference>
<dbReference type="Gene3D" id="1.25.40.20">
    <property type="entry name" value="Ankyrin repeat-containing domain"/>
    <property type="match status" value="1"/>
</dbReference>
<feature type="repeat" description="ANK" evidence="3">
    <location>
        <begin position="362"/>
        <end position="394"/>
    </location>
</feature>
<dbReference type="Pfam" id="PF12796">
    <property type="entry name" value="Ank_2"/>
    <property type="match status" value="2"/>
</dbReference>
<dbReference type="SMART" id="SM00248">
    <property type="entry name" value="ANK"/>
    <property type="match status" value="6"/>
</dbReference>
<reference evidence="5 6" key="1">
    <citation type="submission" date="2024-01" db="EMBL/GenBank/DDBJ databases">
        <authorList>
            <person name="Alioto T."/>
            <person name="Alioto T."/>
            <person name="Gomez Garrido J."/>
        </authorList>
    </citation>
    <scope>NUCLEOTIDE SEQUENCE [LARGE SCALE GENOMIC DNA]</scope>
</reference>
<name>A0AAV1PNV3_SCOSC</name>
<dbReference type="SUPFAM" id="SSF48403">
    <property type="entry name" value="Ankyrin repeat"/>
    <property type="match status" value="1"/>
</dbReference>
<feature type="repeat" description="ANK" evidence="3">
    <location>
        <begin position="398"/>
        <end position="434"/>
    </location>
</feature>
<feature type="signal peptide" evidence="4">
    <location>
        <begin position="1"/>
        <end position="19"/>
    </location>
</feature>
<keyword evidence="4" id="KW-0732">Signal</keyword>
<dbReference type="Proteomes" id="UP001314229">
    <property type="component" value="Unassembled WGS sequence"/>
</dbReference>
<dbReference type="PROSITE" id="PS50088">
    <property type="entry name" value="ANK_REPEAT"/>
    <property type="match status" value="3"/>
</dbReference>
<comment type="caution">
    <text evidence="5">The sequence shown here is derived from an EMBL/GenBank/DDBJ whole genome shotgun (WGS) entry which is preliminary data.</text>
</comment>
<dbReference type="GO" id="GO:0005634">
    <property type="term" value="C:nucleus"/>
    <property type="evidence" value="ECO:0007669"/>
    <property type="project" value="TreeGrafter"/>
</dbReference>
<accession>A0AAV1PNV3</accession>
<feature type="repeat" description="ANK" evidence="3">
    <location>
        <begin position="229"/>
        <end position="261"/>
    </location>
</feature>
<dbReference type="PROSITE" id="PS50297">
    <property type="entry name" value="ANK_REP_REGION"/>
    <property type="match status" value="2"/>
</dbReference>
<keyword evidence="1" id="KW-0677">Repeat</keyword>
<proteinExistence type="predicted"/>
<sequence>MFIFPLALSLFIFQEVVSGVPPFVWRLFLISDLTLTRRKLHTGIPEVEFSVRSQTRRGQFLPAGINSSTNGFFTTDHKPPEVMQKTVKQLLVMSRQKRKYCHDDNSEHKYKSVKFEVFDVSPPAPANLNMTPYFPAAAPEHHITPPHMQHSPLQGPMAPTSEFKMTLFQWQIQHEAQKLEGISPEIMHMQDADGDTFLHIAVAQGKRALAYVLAAKMAESGSLDIKEHNGQTPLQLAAAINQHLIVQDLLLQGAQINTRDLWGRSPLHVCAEKGHYLSIQNIWNTLLGSGQSIDVEMFNYDGLTPLHAAVLSHNTVMKELRSVESTCSYMATELMQRRQMYIECIKTLLLMGASYGTKDLKSGRTCLHIASEEANVELLSIFLEHPSSLTFVNVKTFSGNTALHIASSLPNHKIKVEAVKLLMRKGADPGARNFENELPAQLVPEGPTGEKVRQILKGKYINA</sequence>
<evidence type="ECO:0000256" key="2">
    <source>
        <dbReference type="ARBA" id="ARBA00023043"/>
    </source>
</evidence>
<dbReference type="AlphaFoldDB" id="A0AAV1PNV3"/>
<keyword evidence="6" id="KW-1185">Reference proteome</keyword>
<evidence type="ECO:0000313" key="6">
    <source>
        <dbReference type="Proteomes" id="UP001314229"/>
    </source>
</evidence>
<feature type="chain" id="PRO_5043796748" evidence="4">
    <location>
        <begin position="20"/>
        <end position="463"/>
    </location>
</feature>
<dbReference type="InterPro" id="IPR002110">
    <property type="entry name" value="Ankyrin_rpt"/>
</dbReference>
<keyword evidence="2 3" id="KW-0040">ANK repeat</keyword>
<dbReference type="FunFam" id="1.25.40.20:FF:000097">
    <property type="entry name" value="NF-kappa-B inhibitor zeta isoform X1"/>
    <property type="match status" value="1"/>
</dbReference>
<dbReference type="GO" id="GO:0010468">
    <property type="term" value="P:regulation of gene expression"/>
    <property type="evidence" value="ECO:0007669"/>
    <property type="project" value="TreeGrafter"/>
</dbReference>
<evidence type="ECO:0000256" key="3">
    <source>
        <dbReference type="PROSITE-ProRule" id="PRU00023"/>
    </source>
</evidence>
<organism evidence="5 6">
    <name type="scientific">Scomber scombrus</name>
    <name type="common">Atlantic mackerel</name>
    <name type="synonym">Scomber vernalis</name>
    <dbReference type="NCBI Taxonomy" id="13677"/>
    <lineage>
        <taxon>Eukaryota</taxon>
        <taxon>Metazoa</taxon>
        <taxon>Chordata</taxon>
        <taxon>Craniata</taxon>
        <taxon>Vertebrata</taxon>
        <taxon>Euteleostomi</taxon>
        <taxon>Actinopterygii</taxon>
        <taxon>Neopterygii</taxon>
        <taxon>Teleostei</taxon>
        <taxon>Neoteleostei</taxon>
        <taxon>Acanthomorphata</taxon>
        <taxon>Pelagiaria</taxon>
        <taxon>Scombriformes</taxon>
        <taxon>Scombridae</taxon>
        <taxon>Scomber</taxon>
    </lineage>
</organism>